<evidence type="ECO:0000256" key="1">
    <source>
        <dbReference type="SAM" id="MobiDB-lite"/>
    </source>
</evidence>
<comment type="caution">
    <text evidence="4">The sequence shown here is derived from an EMBL/GenBank/DDBJ whole genome shotgun (WGS) entry which is preliminary data.</text>
</comment>
<protein>
    <recommendedName>
        <fullName evidence="3">Ysc84 actin-binding domain-containing protein</fullName>
    </recommendedName>
</protein>
<dbReference type="Pfam" id="PF04366">
    <property type="entry name" value="Ysc84"/>
    <property type="match status" value="1"/>
</dbReference>
<dbReference type="CDD" id="cd11524">
    <property type="entry name" value="SYLF"/>
    <property type="match status" value="1"/>
</dbReference>
<sequence>MSAKRHPLRLPVLASALCLALVAAPALAGPQEDARALNAVRVLAEIQQIPEAGIPEKLFDEGRAIVVVPDTIKAGLIIGGRRGHGLMSVKNPDGTWSNPVFVKLTGGSIGFQAGVQSADVVLVFRSDRGLESIVNGKFTLGADAGVAAGPLGRSAATATDGQLKAEIWSWSRARGLFAGVALDGAVLSIDDAANEAVYGRDTTPRMIFEGRAQGQPSTAVVDFRDTIEEATALARLNRGTDGTAAQAVAGTADAGANALDAARMPQVETTPVGHGGTPAQAQGGFQPVDDSPVTSEPLPADDLPAPLPDPID</sequence>
<gene>
    <name evidence="4" type="ORF">GCM10011394_01030</name>
</gene>
<feature type="domain" description="Ysc84 actin-binding" evidence="3">
    <location>
        <begin position="105"/>
        <end position="229"/>
    </location>
</feature>
<name>A0ABQ2E6A9_9GAMM</name>
<evidence type="ECO:0000313" key="4">
    <source>
        <dbReference type="EMBL" id="GGJ96015.1"/>
    </source>
</evidence>
<evidence type="ECO:0000256" key="2">
    <source>
        <dbReference type="SAM" id="SignalP"/>
    </source>
</evidence>
<evidence type="ECO:0000313" key="5">
    <source>
        <dbReference type="Proteomes" id="UP000599009"/>
    </source>
</evidence>
<keyword evidence="2" id="KW-0732">Signal</keyword>
<accession>A0ABQ2E6A9</accession>
<feature type="chain" id="PRO_5045276029" description="Ysc84 actin-binding domain-containing protein" evidence="2">
    <location>
        <begin position="29"/>
        <end position="312"/>
    </location>
</feature>
<reference evidence="5" key="1">
    <citation type="journal article" date="2019" name="Int. J. Syst. Evol. Microbiol.">
        <title>The Global Catalogue of Microorganisms (GCM) 10K type strain sequencing project: providing services to taxonomists for standard genome sequencing and annotation.</title>
        <authorList>
            <consortium name="The Broad Institute Genomics Platform"/>
            <consortium name="The Broad Institute Genome Sequencing Center for Infectious Disease"/>
            <person name="Wu L."/>
            <person name="Ma J."/>
        </authorList>
    </citation>
    <scope>NUCLEOTIDE SEQUENCE [LARGE SCALE GENOMIC DNA]</scope>
    <source>
        <strain evidence="5">CGMCC 1.8985</strain>
    </source>
</reference>
<dbReference type="InterPro" id="IPR051702">
    <property type="entry name" value="SH3_domain_YSC84-like"/>
</dbReference>
<dbReference type="InterPro" id="IPR007461">
    <property type="entry name" value="Ysc84_actin-binding"/>
</dbReference>
<dbReference type="Proteomes" id="UP000599009">
    <property type="component" value="Unassembled WGS sequence"/>
</dbReference>
<keyword evidence="5" id="KW-1185">Reference proteome</keyword>
<feature type="signal peptide" evidence="2">
    <location>
        <begin position="1"/>
        <end position="28"/>
    </location>
</feature>
<dbReference type="RefSeq" id="WP_132985922.1">
    <property type="nucleotide sequence ID" value="NZ_BMME01000001.1"/>
</dbReference>
<dbReference type="PANTHER" id="PTHR15629:SF2">
    <property type="entry name" value="SH3 DOMAIN-CONTAINING YSC84-LIKE PROTEIN 1"/>
    <property type="match status" value="1"/>
</dbReference>
<proteinExistence type="predicted"/>
<evidence type="ECO:0000259" key="3">
    <source>
        <dbReference type="Pfam" id="PF04366"/>
    </source>
</evidence>
<feature type="region of interest" description="Disordered" evidence="1">
    <location>
        <begin position="268"/>
        <end position="312"/>
    </location>
</feature>
<dbReference type="PANTHER" id="PTHR15629">
    <property type="entry name" value="SH3YL1 PROTEIN"/>
    <property type="match status" value="1"/>
</dbReference>
<dbReference type="EMBL" id="BMME01000001">
    <property type="protein sequence ID" value="GGJ96015.1"/>
    <property type="molecule type" value="Genomic_DNA"/>
</dbReference>
<organism evidence="4 5">
    <name type="scientific">Luteimonas terricola</name>
    <dbReference type="NCBI Taxonomy" id="645597"/>
    <lineage>
        <taxon>Bacteria</taxon>
        <taxon>Pseudomonadati</taxon>
        <taxon>Pseudomonadota</taxon>
        <taxon>Gammaproteobacteria</taxon>
        <taxon>Lysobacterales</taxon>
        <taxon>Lysobacteraceae</taxon>
        <taxon>Luteimonas</taxon>
    </lineage>
</organism>